<name>A0A4Q7AYN7_9GAMM</name>
<comment type="caution">
    <text evidence="1">The sequence shown here is derived from an EMBL/GenBank/DDBJ whole genome shotgun (WGS) entry which is preliminary data.</text>
</comment>
<proteinExistence type="predicted"/>
<dbReference type="RefSeq" id="WP_130145086.1">
    <property type="nucleotide sequence ID" value="NZ_SGSU01000006.1"/>
</dbReference>
<accession>A0A4Q7AYN7</accession>
<dbReference type="AlphaFoldDB" id="A0A4Q7AYN7"/>
<sequence>MKLSLEQAFYTLGITAGLFFSTLHMAHAALEIEEQNVIYIDASSDDGDESIYPENWSDQKKIRDQKYNPHNDSSQHFLSNARYFVINGKNAVRYYPLSEAANPALLYTSVGSKSYFALVQSYGAAMQPIMLKPQLPHQLKDHQLFSIQPHDKNLVLIFRSRYFHTPAEMARNIALNPNFKSYFYRTSYELIEVTPQGKILHRTQFTAPSPENGLGFGPKMNENNGEYEDSSIEYTTRTPGVYQTLNPYDIEYSYVYTHRKLTKHTEKRLLTLSERAEIKVDHGGVNAENMHDEYNKANQDRRPEPSSCLEDYWVYHDKAAAKNVHWSNPWLQRQPALYQNFLRDYANGKTYSWLQFRQHFCNAQQP</sequence>
<dbReference type="EMBL" id="SGSU01000006">
    <property type="protein sequence ID" value="RZG67769.1"/>
    <property type="molecule type" value="Genomic_DNA"/>
</dbReference>
<dbReference type="Proteomes" id="UP000293483">
    <property type="component" value="Unassembled WGS sequence"/>
</dbReference>
<protein>
    <submittedName>
        <fullName evidence="1">Uncharacterized protein</fullName>
    </submittedName>
</protein>
<evidence type="ECO:0000313" key="2">
    <source>
        <dbReference type="Proteomes" id="UP000293483"/>
    </source>
</evidence>
<evidence type="ECO:0000313" key="1">
    <source>
        <dbReference type="EMBL" id="RZG67769.1"/>
    </source>
</evidence>
<gene>
    <name evidence="1" type="ORF">EXE25_07365</name>
</gene>
<reference evidence="1 2" key="1">
    <citation type="submission" date="2019-02" db="EMBL/GenBank/DDBJ databases">
        <title>The Batch Genome Submission of Acinetobacter spp. strains.</title>
        <authorList>
            <person name="Qin J."/>
            <person name="Hu Y."/>
            <person name="Ye H."/>
            <person name="Wei L."/>
            <person name="Feng Y."/>
            <person name="Zong Z."/>
        </authorList>
    </citation>
    <scope>NUCLEOTIDE SEQUENCE [LARGE SCALE GENOMIC DNA]</scope>
    <source>
        <strain evidence="1 2">WCHABo060081</strain>
    </source>
</reference>
<organism evidence="1 2">
    <name type="scientific">Acinetobacter bouvetii</name>
    <dbReference type="NCBI Taxonomy" id="202951"/>
    <lineage>
        <taxon>Bacteria</taxon>
        <taxon>Pseudomonadati</taxon>
        <taxon>Pseudomonadota</taxon>
        <taxon>Gammaproteobacteria</taxon>
        <taxon>Moraxellales</taxon>
        <taxon>Moraxellaceae</taxon>
        <taxon>Acinetobacter</taxon>
    </lineage>
</organism>
<dbReference type="STRING" id="202951.GCA_001485025_02249"/>